<dbReference type="GO" id="GO:0008146">
    <property type="term" value="F:sulfotransferase activity"/>
    <property type="evidence" value="ECO:0007669"/>
    <property type="project" value="InterPro"/>
</dbReference>
<sequence>MTATDVSPNFLFIGPDKTGSSWLFHLLSAHPEVFIPLAKDTYFFDRYYHFGMSWYLDLFRAATPEQICRGEICHDYLMSTDATDRIHTHLPECKLVTCLRHPAERSFSHWLYKRRAGETDASFEDAIEQFPEILQNSCYAENLSRYMDRFGKRQVLVLFFDDLQEEPRDFAKQVCEFLGLTWHESLPFRERQRAAGAARSPLIARTAKAGANLSRHMGMANLVGRVKHSKLSRLLYKEFDSTTKPRMSDATRQRLAEWFADDIDATELLTGRDLSRWRQ</sequence>
<reference evidence="4 5" key="1">
    <citation type="submission" date="2019-02" db="EMBL/GenBank/DDBJ databases">
        <title>Deep-cultivation of Planctomycetes and their phenomic and genomic characterization uncovers novel biology.</title>
        <authorList>
            <person name="Wiegand S."/>
            <person name="Jogler M."/>
            <person name="Boedeker C."/>
            <person name="Pinto D."/>
            <person name="Vollmers J."/>
            <person name="Rivas-Marin E."/>
            <person name="Kohn T."/>
            <person name="Peeters S.H."/>
            <person name="Heuer A."/>
            <person name="Rast P."/>
            <person name="Oberbeckmann S."/>
            <person name="Bunk B."/>
            <person name="Jeske O."/>
            <person name="Meyerdierks A."/>
            <person name="Storesund J.E."/>
            <person name="Kallscheuer N."/>
            <person name="Luecker S."/>
            <person name="Lage O.M."/>
            <person name="Pohl T."/>
            <person name="Merkel B.J."/>
            <person name="Hornburger P."/>
            <person name="Mueller R.-W."/>
            <person name="Bruemmer F."/>
            <person name="Labrenz M."/>
            <person name="Spormann A.M."/>
            <person name="Op Den Camp H."/>
            <person name="Overmann J."/>
            <person name="Amann R."/>
            <person name="Jetten M.S.M."/>
            <person name="Mascher T."/>
            <person name="Medema M.H."/>
            <person name="Devos D.P."/>
            <person name="Kaster A.-K."/>
            <person name="Ovreas L."/>
            <person name="Rohde M."/>
            <person name="Galperin M.Y."/>
            <person name="Jogler C."/>
        </authorList>
    </citation>
    <scope>NUCLEOTIDE SEQUENCE [LARGE SCALE GENOMIC DNA]</scope>
    <source>
        <strain evidence="4 5">CA85</strain>
    </source>
</reference>
<dbReference type="Proteomes" id="UP000318053">
    <property type="component" value="Unassembled WGS sequence"/>
</dbReference>
<evidence type="ECO:0000256" key="2">
    <source>
        <dbReference type="ARBA" id="ARBA00023180"/>
    </source>
</evidence>
<dbReference type="InterPro" id="IPR027417">
    <property type="entry name" value="P-loop_NTPase"/>
</dbReference>
<evidence type="ECO:0000256" key="1">
    <source>
        <dbReference type="ARBA" id="ARBA00022679"/>
    </source>
</evidence>
<feature type="domain" description="Sulfotransferase" evidence="3">
    <location>
        <begin position="9"/>
        <end position="185"/>
    </location>
</feature>
<keyword evidence="1 4" id="KW-0808">Transferase</keyword>
<keyword evidence="2" id="KW-0325">Glycoprotein</keyword>
<dbReference type="EMBL" id="SJPK01000032">
    <property type="protein sequence ID" value="TWT52131.1"/>
    <property type="molecule type" value="Genomic_DNA"/>
</dbReference>
<protein>
    <submittedName>
        <fullName evidence="4">Sulfotransferase domain protein</fullName>
    </submittedName>
</protein>
<keyword evidence="5" id="KW-1185">Reference proteome</keyword>
<evidence type="ECO:0000313" key="5">
    <source>
        <dbReference type="Proteomes" id="UP000318053"/>
    </source>
</evidence>
<dbReference type="AlphaFoldDB" id="A0A5C5WPT0"/>
<dbReference type="Pfam" id="PF00685">
    <property type="entry name" value="Sulfotransfer_1"/>
    <property type="match status" value="1"/>
</dbReference>
<organism evidence="4 5">
    <name type="scientific">Allorhodopirellula solitaria</name>
    <dbReference type="NCBI Taxonomy" id="2527987"/>
    <lineage>
        <taxon>Bacteria</taxon>
        <taxon>Pseudomonadati</taxon>
        <taxon>Planctomycetota</taxon>
        <taxon>Planctomycetia</taxon>
        <taxon>Pirellulales</taxon>
        <taxon>Pirellulaceae</taxon>
        <taxon>Allorhodopirellula</taxon>
    </lineage>
</organism>
<dbReference type="InterPro" id="IPR037359">
    <property type="entry name" value="NST/OST"/>
</dbReference>
<comment type="caution">
    <text evidence="4">The sequence shown here is derived from an EMBL/GenBank/DDBJ whole genome shotgun (WGS) entry which is preliminary data.</text>
</comment>
<accession>A0A5C5WPT0</accession>
<dbReference type="Gene3D" id="3.40.50.300">
    <property type="entry name" value="P-loop containing nucleotide triphosphate hydrolases"/>
    <property type="match status" value="1"/>
</dbReference>
<evidence type="ECO:0000313" key="4">
    <source>
        <dbReference type="EMBL" id="TWT52131.1"/>
    </source>
</evidence>
<proteinExistence type="predicted"/>
<dbReference type="SUPFAM" id="SSF52540">
    <property type="entry name" value="P-loop containing nucleoside triphosphate hydrolases"/>
    <property type="match status" value="1"/>
</dbReference>
<dbReference type="PANTHER" id="PTHR10605:SF56">
    <property type="entry name" value="BIFUNCTIONAL HEPARAN SULFATE N-DEACETYLASE_N-SULFOTRANSFERASE"/>
    <property type="match status" value="1"/>
</dbReference>
<dbReference type="InterPro" id="IPR000863">
    <property type="entry name" value="Sulfotransferase_dom"/>
</dbReference>
<gene>
    <name evidence="4" type="ORF">CA85_50990</name>
</gene>
<evidence type="ECO:0000259" key="3">
    <source>
        <dbReference type="Pfam" id="PF00685"/>
    </source>
</evidence>
<name>A0A5C5WPT0_9BACT</name>
<dbReference type="PANTHER" id="PTHR10605">
    <property type="entry name" value="HEPARAN SULFATE SULFOTRANSFERASE"/>
    <property type="match status" value="1"/>
</dbReference>